<dbReference type="WBParaSite" id="nRc.2.0.1.t32002-RA">
    <property type="protein sequence ID" value="nRc.2.0.1.t32002-RA"/>
    <property type="gene ID" value="nRc.2.0.1.g32002"/>
</dbReference>
<evidence type="ECO:0000259" key="1">
    <source>
        <dbReference type="PROSITE" id="PS50011"/>
    </source>
</evidence>
<accession>A0A915K011</accession>
<dbReference type="Gene3D" id="1.10.510.10">
    <property type="entry name" value="Transferase(Phosphotransferase) domain 1"/>
    <property type="match status" value="1"/>
</dbReference>
<name>A0A915K011_ROMCU</name>
<dbReference type="PROSITE" id="PS50011">
    <property type="entry name" value="PROTEIN_KINASE_DOM"/>
    <property type="match status" value="1"/>
</dbReference>
<dbReference type="GO" id="GO:0004672">
    <property type="term" value="F:protein kinase activity"/>
    <property type="evidence" value="ECO:0007669"/>
    <property type="project" value="InterPro"/>
</dbReference>
<dbReference type="AlphaFoldDB" id="A0A915K011"/>
<dbReference type="GO" id="GO:0005524">
    <property type="term" value="F:ATP binding"/>
    <property type="evidence" value="ECO:0007669"/>
    <property type="project" value="InterPro"/>
</dbReference>
<dbReference type="InterPro" id="IPR050235">
    <property type="entry name" value="CK1_Ser-Thr_kinase"/>
</dbReference>
<dbReference type="PANTHER" id="PTHR11909">
    <property type="entry name" value="CASEIN KINASE-RELATED"/>
    <property type="match status" value="1"/>
</dbReference>
<organism evidence="2 3">
    <name type="scientific">Romanomermis culicivorax</name>
    <name type="common">Nematode worm</name>
    <dbReference type="NCBI Taxonomy" id="13658"/>
    <lineage>
        <taxon>Eukaryota</taxon>
        <taxon>Metazoa</taxon>
        <taxon>Ecdysozoa</taxon>
        <taxon>Nematoda</taxon>
        <taxon>Enoplea</taxon>
        <taxon>Dorylaimia</taxon>
        <taxon>Mermithida</taxon>
        <taxon>Mermithoidea</taxon>
        <taxon>Mermithidae</taxon>
        <taxon>Romanomermis</taxon>
    </lineage>
</organism>
<dbReference type="SUPFAM" id="SSF56112">
    <property type="entry name" value="Protein kinase-like (PK-like)"/>
    <property type="match status" value="1"/>
</dbReference>
<sequence>HRDIKPGNYLNGIDQRDLLTIFLVDFGLVRQFTRNGKVRPKRPRAPFRGIRTKRYASINALKELDYGRHDDLISWIYTMVELSTGFLPWATEPDRLKLANAKMKGEKVLCLYVDPVFSIIYEKLTELKYENEPDYEKYKLLLREQIDRHKFKISDHFDWQTGYVAPAMKKLKNQDQNSDEDDILLDFNELVADAVENVVGGVSGSIRKQFQNHSGIKVEGKKTASAKKIVVKTQTKIPNSKKVYARNRQEIAPPDDEEDYIQIENEQNDALLDQV</sequence>
<dbReference type="Proteomes" id="UP000887565">
    <property type="component" value="Unplaced"/>
</dbReference>
<protein>
    <submittedName>
        <fullName evidence="3">Protein kinase domain-containing protein</fullName>
    </submittedName>
</protein>
<proteinExistence type="predicted"/>
<dbReference type="InterPro" id="IPR011009">
    <property type="entry name" value="Kinase-like_dom_sf"/>
</dbReference>
<dbReference type="InterPro" id="IPR000719">
    <property type="entry name" value="Prot_kinase_dom"/>
</dbReference>
<reference evidence="3" key="1">
    <citation type="submission" date="2022-11" db="UniProtKB">
        <authorList>
            <consortium name="WormBaseParasite"/>
        </authorList>
    </citation>
    <scope>IDENTIFICATION</scope>
</reference>
<keyword evidence="2" id="KW-1185">Reference proteome</keyword>
<feature type="domain" description="Protein kinase" evidence="1">
    <location>
        <begin position="1"/>
        <end position="152"/>
    </location>
</feature>
<evidence type="ECO:0000313" key="2">
    <source>
        <dbReference type="Proteomes" id="UP000887565"/>
    </source>
</evidence>
<evidence type="ECO:0000313" key="3">
    <source>
        <dbReference type="WBParaSite" id="nRc.2.0.1.t32002-RA"/>
    </source>
</evidence>